<dbReference type="PANTHER" id="PTHR22617:SF23">
    <property type="entry name" value="CHEMOTAXIS PROTEIN CHEW"/>
    <property type="match status" value="1"/>
</dbReference>
<dbReference type="GO" id="GO:0007165">
    <property type="term" value="P:signal transduction"/>
    <property type="evidence" value="ECO:0007669"/>
    <property type="project" value="InterPro"/>
</dbReference>
<dbReference type="GO" id="GO:0005829">
    <property type="term" value="C:cytosol"/>
    <property type="evidence" value="ECO:0007669"/>
    <property type="project" value="TreeGrafter"/>
</dbReference>
<dbReference type="EMBL" id="FOZG01000002">
    <property type="protein sequence ID" value="SFR97134.1"/>
    <property type="molecule type" value="Genomic_DNA"/>
</dbReference>
<sequence>MLHLIVAIDGQRIALPAAAVESVIELDALTPVPRGPAHLLGLMALRSRVLTVIDSRAAIGLPPAPPSERREAVVVEVEGAAYALTVDALDDVAEADGPPEPVRGTLAAAWAGVADAVVPVGGALALRINPAALIAGR</sequence>
<dbReference type="PANTHER" id="PTHR22617">
    <property type="entry name" value="CHEMOTAXIS SENSOR HISTIDINE KINASE-RELATED"/>
    <property type="match status" value="1"/>
</dbReference>
<dbReference type="RefSeq" id="WP_165611276.1">
    <property type="nucleotide sequence ID" value="NZ_FOZG01000002.1"/>
</dbReference>
<reference evidence="2 3" key="1">
    <citation type="submission" date="2016-10" db="EMBL/GenBank/DDBJ databases">
        <authorList>
            <person name="de Groot N.N."/>
        </authorList>
    </citation>
    <scope>NUCLEOTIDE SEQUENCE [LARGE SCALE GENOMIC DNA]</scope>
    <source>
        <strain evidence="2 3">S5-249</strain>
    </source>
</reference>
<evidence type="ECO:0000259" key="1">
    <source>
        <dbReference type="PROSITE" id="PS50851"/>
    </source>
</evidence>
<keyword evidence="3" id="KW-1185">Reference proteome</keyword>
<gene>
    <name evidence="2" type="ORF">SAMN05192580_2126</name>
</gene>
<dbReference type="PROSITE" id="PS50851">
    <property type="entry name" value="CHEW"/>
    <property type="match status" value="1"/>
</dbReference>
<accession>A0A1I6L103</accession>
<dbReference type="InterPro" id="IPR002545">
    <property type="entry name" value="CheW-lke_dom"/>
</dbReference>
<dbReference type="AlphaFoldDB" id="A0A1I6L103"/>
<dbReference type="Pfam" id="PF01584">
    <property type="entry name" value="CheW"/>
    <property type="match status" value="1"/>
</dbReference>
<dbReference type="STRING" id="1166337.SAMN05192580_2126"/>
<dbReference type="InterPro" id="IPR039315">
    <property type="entry name" value="CheW"/>
</dbReference>
<evidence type="ECO:0000313" key="2">
    <source>
        <dbReference type="EMBL" id="SFR97134.1"/>
    </source>
</evidence>
<proteinExistence type="predicted"/>
<dbReference type="Gene3D" id="2.40.50.180">
    <property type="entry name" value="CheA-289, Domain 4"/>
    <property type="match status" value="1"/>
</dbReference>
<dbReference type="InterPro" id="IPR036061">
    <property type="entry name" value="CheW-like_dom_sf"/>
</dbReference>
<evidence type="ECO:0000313" key="3">
    <source>
        <dbReference type="Proteomes" id="UP000198824"/>
    </source>
</evidence>
<organism evidence="2 3">
    <name type="scientific">Sphingomonas jatrophae</name>
    <dbReference type="NCBI Taxonomy" id="1166337"/>
    <lineage>
        <taxon>Bacteria</taxon>
        <taxon>Pseudomonadati</taxon>
        <taxon>Pseudomonadota</taxon>
        <taxon>Alphaproteobacteria</taxon>
        <taxon>Sphingomonadales</taxon>
        <taxon>Sphingomonadaceae</taxon>
        <taxon>Sphingomonas</taxon>
    </lineage>
</organism>
<dbReference type="SMART" id="SM00260">
    <property type="entry name" value="CheW"/>
    <property type="match status" value="1"/>
</dbReference>
<protein>
    <submittedName>
        <fullName evidence="2">Purine-binding chemotaxis protein CheW</fullName>
    </submittedName>
</protein>
<name>A0A1I6L103_9SPHN</name>
<dbReference type="SUPFAM" id="SSF50341">
    <property type="entry name" value="CheW-like"/>
    <property type="match status" value="1"/>
</dbReference>
<feature type="domain" description="CheW-like" evidence="1">
    <location>
        <begin position="1"/>
        <end position="137"/>
    </location>
</feature>
<dbReference type="GO" id="GO:0006935">
    <property type="term" value="P:chemotaxis"/>
    <property type="evidence" value="ECO:0007669"/>
    <property type="project" value="InterPro"/>
</dbReference>
<dbReference type="Proteomes" id="UP000198824">
    <property type="component" value="Unassembled WGS sequence"/>
</dbReference>